<keyword evidence="6 8" id="KW-0411">Iron-sulfur</keyword>
<protein>
    <recommendedName>
        <fullName evidence="8">Ferredoxin</fullName>
    </recommendedName>
</protein>
<dbReference type="PANTHER" id="PTHR36923">
    <property type="entry name" value="FERREDOXIN"/>
    <property type="match status" value="1"/>
</dbReference>
<dbReference type="Pfam" id="PF13459">
    <property type="entry name" value="Fer4_15"/>
    <property type="match status" value="1"/>
</dbReference>
<evidence type="ECO:0000256" key="5">
    <source>
        <dbReference type="ARBA" id="ARBA00023004"/>
    </source>
</evidence>
<evidence type="ECO:0000256" key="6">
    <source>
        <dbReference type="ARBA" id="ARBA00023014"/>
    </source>
</evidence>
<dbReference type="SUPFAM" id="SSF54862">
    <property type="entry name" value="4Fe-4S ferredoxins"/>
    <property type="match status" value="1"/>
</dbReference>
<dbReference type="AlphaFoldDB" id="A0A7W7WEE3"/>
<keyword evidence="10" id="KW-1185">Reference proteome</keyword>
<comment type="caution">
    <text evidence="9">The sequence shown here is derived from an EMBL/GenBank/DDBJ whole genome shotgun (WGS) entry which is preliminary data.</text>
</comment>
<comment type="cofactor">
    <cofactor evidence="1">
        <name>[3Fe-4S] cluster</name>
        <dbReference type="ChEBI" id="CHEBI:21137"/>
    </cofactor>
</comment>
<dbReference type="PRINTS" id="PR00352">
    <property type="entry name" value="3FE4SFRDOXIN"/>
</dbReference>
<dbReference type="InterPro" id="IPR001080">
    <property type="entry name" value="3Fe4S_ferredoxin"/>
</dbReference>
<evidence type="ECO:0000256" key="8">
    <source>
        <dbReference type="RuleBase" id="RU368020"/>
    </source>
</evidence>
<evidence type="ECO:0000313" key="9">
    <source>
        <dbReference type="EMBL" id="MBB4944682.1"/>
    </source>
</evidence>
<gene>
    <name evidence="9" type="ORF">F4556_000217</name>
</gene>
<name>A0A7W7WEE3_9ACTN</name>
<dbReference type="Gene3D" id="3.30.70.20">
    <property type="match status" value="1"/>
</dbReference>
<keyword evidence="5 8" id="KW-0408">Iron</keyword>
<keyword evidence="3 8" id="KW-0479">Metal-binding</keyword>
<keyword evidence="7" id="KW-0003">3Fe-4S</keyword>
<sequence>MSAPLESRVDRTRCVGTGACAATAPADLTLGPDGRAELLAPTPVHLGQLTDAAELCPVEAITIHRTDTGEQVVPAW</sequence>
<dbReference type="RefSeq" id="WP_313068096.1">
    <property type="nucleotide sequence ID" value="NZ_JACHJR010000001.1"/>
</dbReference>
<dbReference type="GO" id="GO:0005506">
    <property type="term" value="F:iron ion binding"/>
    <property type="evidence" value="ECO:0007669"/>
    <property type="project" value="UniProtKB-UniRule"/>
</dbReference>
<reference evidence="9 10" key="1">
    <citation type="submission" date="2020-08" db="EMBL/GenBank/DDBJ databases">
        <title>Sequencing the genomes of 1000 actinobacteria strains.</title>
        <authorList>
            <person name="Klenk H.-P."/>
        </authorList>
    </citation>
    <scope>NUCLEOTIDE SEQUENCE [LARGE SCALE GENOMIC DNA]</scope>
    <source>
        <strain evidence="9 10">DSM 44786</strain>
    </source>
</reference>
<evidence type="ECO:0000313" key="10">
    <source>
        <dbReference type="Proteomes" id="UP000573327"/>
    </source>
</evidence>
<dbReference type="InterPro" id="IPR051269">
    <property type="entry name" value="Fe-S_cluster_ET"/>
</dbReference>
<evidence type="ECO:0000256" key="7">
    <source>
        <dbReference type="ARBA" id="ARBA00023291"/>
    </source>
</evidence>
<evidence type="ECO:0000256" key="1">
    <source>
        <dbReference type="ARBA" id="ARBA00001927"/>
    </source>
</evidence>
<evidence type="ECO:0000256" key="2">
    <source>
        <dbReference type="ARBA" id="ARBA00022448"/>
    </source>
</evidence>
<evidence type="ECO:0000256" key="3">
    <source>
        <dbReference type="ARBA" id="ARBA00022723"/>
    </source>
</evidence>
<keyword evidence="2 8" id="KW-0813">Transport</keyword>
<dbReference type="GO" id="GO:0009055">
    <property type="term" value="F:electron transfer activity"/>
    <property type="evidence" value="ECO:0007669"/>
    <property type="project" value="UniProtKB-UniRule"/>
</dbReference>
<dbReference type="PANTHER" id="PTHR36923:SF3">
    <property type="entry name" value="FERREDOXIN"/>
    <property type="match status" value="1"/>
</dbReference>
<dbReference type="Proteomes" id="UP000573327">
    <property type="component" value="Unassembled WGS sequence"/>
</dbReference>
<dbReference type="GO" id="GO:0051538">
    <property type="term" value="F:3 iron, 4 sulfur cluster binding"/>
    <property type="evidence" value="ECO:0007669"/>
    <property type="project" value="UniProtKB-KW"/>
</dbReference>
<accession>A0A7W7WEE3</accession>
<evidence type="ECO:0000256" key="4">
    <source>
        <dbReference type="ARBA" id="ARBA00022982"/>
    </source>
</evidence>
<keyword evidence="4 8" id="KW-0249">Electron transport</keyword>
<organism evidence="9 10">
    <name type="scientific">Kitasatospora gansuensis</name>
    <dbReference type="NCBI Taxonomy" id="258050"/>
    <lineage>
        <taxon>Bacteria</taxon>
        <taxon>Bacillati</taxon>
        <taxon>Actinomycetota</taxon>
        <taxon>Actinomycetes</taxon>
        <taxon>Kitasatosporales</taxon>
        <taxon>Streptomycetaceae</taxon>
        <taxon>Kitasatospora</taxon>
    </lineage>
</organism>
<dbReference type="EMBL" id="JACHJR010000001">
    <property type="protein sequence ID" value="MBB4944682.1"/>
    <property type="molecule type" value="Genomic_DNA"/>
</dbReference>
<proteinExistence type="predicted"/>
<comment type="function">
    <text evidence="8">Ferredoxins are iron-sulfur proteins that transfer electrons in a wide variety of metabolic reactions.</text>
</comment>